<dbReference type="GO" id="GO:0030322">
    <property type="term" value="P:stabilization of membrane potential"/>
    <property type="evidence" value="ECO:0007669"/>
    <property type="project" value="TreeGrafter"/>
</dbReference>
<keyword evidence="3 8" id="KW-0812">Transmembrane</keyword>
<keyword evidence="2" id="KW-0813">Transport</keyword>
<accession>A0A502L6L3</accession>
<feature type="transmembrane region" description="Helical" evidence="8">
    <location>
        <begin position="72"/>
        <end position="93"/>
    </location>
</feature>
<keyword evidence="7 10" id="KW-0407">Ion channel</keyword>
<dbReference type="InterPro" id="IPR003280">
    <property type="entry name" value="2pore_dom_K_chnl"/>
</dbReference>
<dbReference type="PRINTS" id="PR00169">
    <property type="entry name" value="KCHANNEL"/>
</dbReference>
<evidence type="ECO:0000256" key="5">
    <source>
        <dbReference type="ARBA" id="ARBA00023065"/>
    </source>
</evidence>
<keyword evidence="4 8" id="KW-1133">Transmembrane helix</keyword>
<keyword evidence="11" id="KW-1185">Reference proteome</keyword>
<evidence type="ECO:0000313" key="10">
    <source>
        <dbReference type="EMBL" id="TPH18095.1"/>
    </source>
</evidence>
<feature type="domain" description="Potassium channel" evidence="9">
    <location>
        <begin position="24"/>
        <end position="94"/>
    </location>
</feature>
<reference evidence="10 11" key="1">
    <citation type="submission" date="2019-01" db="EMBL/GenBank/DDBJ databases">
        <title>Litorilituus lipolytica sp. nov., isolated from intertidal sand of the Yellow Sea in China.</title>
        <authorList>
            <person name="Liu A."/>
        </authorList>
    </citation>
    <scope>NUCLEOTIDE SEQUENCE [LARGE SCALE GENOMIC DNA]</scope>
    <source>
        <strain evidence="10 11">RZ04</strain>
    </source>
</reference>
<keyword evidence="6 8" id="KW-0472">Membrane</keyword>
<dbReference type="RefSeq" id="WP_140601742.1">
    <property type="nucleotide sequence ID" value="NZ_SAWY01000005.1"/>
</dbReference>
<dbReference type="AlphaFoldDB" id="A0A502L6L3"/>
<evidence type="ECO:0000256" key="6">
    <source>
        <dbReference type="ARBA" id="ARBA00023136"/>
    </source>
</evidence>
<evidence type="ECO:0000313" key="11">
    <source>
        <dbReference type="Proteomes" id="UP000315303"/>
    </source>
</evidence>
<comment type="caution">
    <text evidence="10">The sequence shown here is derived from an EMBL/GenBank/DDBJ whole genome shotgun (WGS) entry which is preliminary data.</text>
</comment>
<organism evidence="10 11">
    <name type="scientific">Litorilituus lipolyticus</name>
    <dbReference type="NCBI Taxonomy" id="2491017"/>
    <lineage>
        <taxon>Bacteria</taxon>
        <taxon>Pseudomonadati</taxon>
        <taxon>Pseudomonadota</taxon>
        <taxon>Gammaproteobacteria</taxon>
        <taxon>Alteromonadales</taxon>
        <taxon>Colwelliaceae</taxon>
        <taxon>Litorilituus</taxon>
    </lineage>
</organism>
<evidence type="ECO:0000256" key="7">
    <source>
        <dbReference type="ARBA" id="ARBA00023303"/>
    </source>
</evidence>
<protein>
    <submittedName>
        <fullName evidence="10">Two pore domain potassium channel family protein</fullName>
    </submittedName>
</protein>
<dbReference type="SUPFAM" id="SSF81324">
    <property type="entry name" value="Voltage-gated potassium channels"/>
    <property type="match status" value="1"/>
</dbReference>
<evidence type="ECO:0000256" key="8">
    <source>
        <dbReference type="SAM" id="Phobius"/>
    </source>
</evidence>
<keyword evidence="5" id="KW-0406">Ion transport</keyword>
<gene>
    <name evidence="10" type="ORF">EPA86_02980</name>
</gene>
<dbReference type="GO" id="GO:0015271">
    <property type="term" value="F:outward rectifier potassium channel activity"/>
    <property type="evidence" value="ECO:0007669"/>
    <property type="project" value="TreeGrafter"/>
</dbReference>
<evidence type="ECO:0000256" key="1">
    <source>
        <dbReference type="ARBA" id="ARBA00004141"/>
    </source>
</evidence>
<dbReference type="EMBL" id="SAWY01000005">
    <property type="protein sequence ID" value="TPH18095.1"/>
    <property type="molecule type" value="Genomic_DNA"/>
</dbReference>
<evidence type="ECO:0000259" key="9">
    <source>
        <dbReference type="Pfam" id="PF07885"/>
    </source>
</evidence>
<feature type="transmembrane region" description="Helical" evidence="8">
    <location>
        <begin position="12"/>
        <end position="35"/>
    </location>
</feature>
<dbReference type="Gene3D" id="1.10.287.70">
    <property type="match status" value="1"/>
</dbReference>
<dbReference type="Pfam" id="PF07885">
    <property type="entry name" value="Ion_trans_2"/>
    <property type="match status" value="1"/>
</dbReference>
<name>A0A502L6L3_9GAMM</name>
<sequence>MQFTITFLELFFWSIYLTLPIILFLSVIIVFLGQVVGYVEHWSKFDSLYWSLITATTVGYGDFRPIRKVSKLISTIIAIVGMILTGIIIAVALNTASTALERHADQNIIEHMKEI</sequence>
<dbReference type="GO" id="GO:0022841">
    <property type="term" value="F:potassium ion leak channel activity"/>
    <property type="evidence" value="ECO:0007669"/>
    <property type="project" value="TreeGrafter"/>
</dbReference>
<evidence type="ECO:0000256" key="3">
    <source>
        <dbReference type="ARBA" id="ARBA00022692"/>
    </source>
</evidence>
<evidence type="ECO:0000256" key="2">
    <source>
        <dbReference type="ARBA" id="ARBA00022448"/>
    </source>
</evidence>
<dbReference type="PANTHER" id="PTHR11003">
    <property type="entry name" value="POTASSIUM CHANNEL, SUBFAMILY K"/>
    <property type="match status" value="1"/>
</dbReference>
<comment type="subcellular location">
    <subcellularLocation>
        <location evidence="1">Membrane</location>
        <topology evidence="1">Multi-pass membrane protein</topology>
    </subcellularLocation>
</comment>
<dbReference type="OrthoDB" id="9799090at2"/>
<evidence type="ECO:0000256" key="4">
    <source>
        <dbReference type="ARBA" id="ARBA00022989"/>
    </source>
</evidence>
<proteinExistence type="predicted"/>
<dbReference type="PANTHER" id="PTHR11003:SF345">
    <property type="entry name" value="TWIK FAMILY OF POTASSIUM CHANNELS PROTEIN 18"/>
    <property type="match status" value="1"/>
</dbReference>
<dbReference type="InterPro" id="IPR013099">
    <property type="entry name" value="K_chnl_dom"/>
</dbReference>
<dbReference type="Proteomes" id="UP000315303">
    <property type="component" value="Unassembled WGS sequence"/>
</dbReference>
<dbReference type="GO" id="GO:0005886">
    <property type="term" value="C:plasma membrane"/>
    <property type="evidence" value="ECO:0007669"/>
    <property type="project" value="TreeGrafter"/>
</dbReference>